<organism evidence="2 3">
    <name type="scientific">Neobacillus massiliamazoniensis</name>
    <dbReference type="NCBI Taxonomy" id="1499688"/>
    <lineage>
        <taxon>Bacteria</taxon>
        <taxon>Bacillati</taxon>
        <taxon>Bacillota</taxon>
        <taxon>Bacilli</taxon>
        <taxon>Bacillales</taxon>
        <taxon>Bacillaceae</taxon>
        <taxon>Neobacillus</taxon>
    </lineage>
</organism>
<dbReference type="PIRSF" id="PIRSF007510">
    <property type="entry name" value="UCP007510"/>
    <property type="match status" value="1"/>
</dbReference>
<proteinExistence type="inferred from homology"/>
<evidence type="ECO:0000256" key="1">
    <source>
        <dbReference type="HAMAP-Rule" id="MF_00800"/>
    </source>
</evidence>
<dbReference type="AlphaFoldDB" id="A0A0U1NX78"/>
<dbReference type="Pfam" id="PF04260">
    <property type="entry name" value="DUF436"/>
    <property type="match status" value="1"/>
</dbReference>
<dbReference type="Gene3D" id="3.40.50.10360">
    <property type="entry name" value="Hypothetical protein TT1679"/>
    <property type="match status" value="1"/>
</dbReference>
<dbReference type="InterPro" id="IPR006340">
    <property type="entry name" value="DUF436"/>
</dbReference>
<comment type="similarity">
    <text evidence="1">Belongs to the UPF0340 family.</text>
</comment>
<dbReference type="HAMAP" id="MF_00800">
    <property type="entry name" value="UPF0340"/>
    <property type="match status" value="1"/>
</dbReference>
<dbReference type="STRING" id="1499688.BN000_02563"/>
<evidence type="ECO:0000313" key="3">
    <source>
        <dbReference type="Proteomes" id="UP000199087"/>
    </source>
</evidence>
<accession>A0A0U1NX78</accession>
<evidence type="ECO:0000313" key="2">
    <source>
        <dbReference type="EMBL" id="CRK82630.1"/>
    </source>
</evidence>
<dbReference type="EMBL" id="CVRB01000002">
    <property type="protein sequence ID" value="CRK82630.1"/>
    <property type="molecule type" value="Genomic_DNA"/>
</dbReference>
<reference evidence="3" key="1">
    <citation type="submission" date="2015-05" db="EMBL/GenBank/DDBJ databases">
        <authorList>
            <person name="Urmite Genomes"/>
        </authorList>
    </citation>
    <scope>NUCLEOTIDE SEQUENCE [LARGE SCALE GENOMIC DNA]</scope>
    <source>
        <strain evidence="3">LF1</strain>
    </source>
</reference>
<dbReference type="InterPro" id="IPR028345">
    <property type="entry name" value="Antibiotic_NAT-like"/>
</dbReference>
<keyword evidence="3" id="KW-1185">Reference proteome</keyword>
<dbReference type="SUPFAM" id="SSF110710">
    <property type="entry name" value="TTHA0583/YokD-like"/>
    <property type="match status" value="1"/>
</dbReference>
<gene>
    <name evidence="2" type="ORF">BN000_02563</name>
</gene>
<dbReference type="NCBIfam" id="TIGR01440">
    <property type="entry name" value="TIGR01440 family protein"/>
    <property type="match status" value="1"/>
</dbReference>
<sequence length="209" mass="22976">MLHGLIKLRLSKTNTSKGTNKMIQQWETELEAILAEFKEQVGFKPGQLLVVGCSTSEVMGERIGTAGTFDVAEMIFRTLTKLQQETGIELAFQCCEHLNRALVVKRTVALEHGLEEVSVVPVRKAGGAMATYAFEHTNDAVVVEFLKADAGIDIGDTFIGMHLKHVAVPIRVKQKMVGHARVTLAKTRPKLIGGERAVYVRNRDNSSCS</sequence>
<dbReference type="Proteomes" id="UP000199087">
    <property type="component" value="Unassembled WGS sequence"/>
</dbReference>
<protein>
    <recommendedName>
        <fullName evidence="1">UPF0340 protein BN000_02563</fullName>
    </recommendedName>
</protein>
<name>A0A0U1NX78_9BACI</name>